<dbReference type="Proteomes" id="UP000249518">
    <property type="component" value="Unassembled WGS sequence"/>
</dbReference>
<organism evidence="2 3">
    <name type="scientific">Flavobacterium lacus</name>
    <dbReference type="NCBI Taxonomy" id="1353778"/>
    <lineage>
        <taxon>Bacteria</taxon>
        <taxon>Pseudomonadati</taxon>
        <taxon>Bacteroidota</taxon>
        <taxon>Flavobacteriia</taxon>
        <taxon>Flavobacteriales</taxon>
        <taxon>Flavobacteriaceae</taxon>
        <taxon>Flavobacterium</taxon>
    </lineage>
</organism>
<name>A0A328WKK3_9FLAO</name>
<dbReference type="EMBL" id="QLSV01000015">
    <property type="protein sequence ID" value="RAR46730.1"/>
    <property type="molecule type" value="Genomic_DNA"/>
</dbReference>
<reference evidence="2 3" key="1">
    <citation type="submission" date="2018-06" db="EMBL/GenBank/DDBJ databases">
        <title>Genomic Encyclopedia of Type Strains, Phase III (KMG-III): the genomes of soil and plant-associated and newly described type strains.</title>
        <authorList>
            <person name="Whitman W."/>
        </authorList>
    </citation>
    <scope>NUCLEOTIDE SEQUENCE [LARGE SCALE GENOMIC DNA]</scope>
    <source>
        <strain evidence="2 3">CGMCC 1.12504</strain>
    </source>
</reference>
<dbReference type="InterPro" id="IPR029058">
    <property type="entry name" value="AB_hydrolase_fold"/>
</dbReference>
<gene>
    <name evidence="2" type="ORF">B0I10_11539</name>
</gene>
<dbReference type="InterPro" id="IPR000073">
    <property type="entry name" value="AB_hydrolase_1"/>
</dbReference>
<proteinExistence type="predicted"/>
<dbReference type="AlphaFoldDB" id="A0A328WKK3"/>
<dbReference type="InterPro" id="IPR050266">
    <property type="entry name" value="AB_hydrolase_sf"/>
</dbReference>
<keyword evidence="3" id="KW-1185">Reference proteome</keyword>
<dbReference type="SUPFAM" id="SSF53474">
    <property type="entry name" value="alpha/beta-Hydrolases"/>
    <property type="match status" value="1"/>
</dbReference>
<dbReference type="PANTHER" id="PTHR43798">
    <property type="entry name" value="MONOACYLGLYCEROL LIPASE"/>
    <property type="match status" value="1"/>
</dbReference>
<accession>A0A328WKK3</accession>
<protein>
    <submittedName>
        <fullName evidence="2">Pimeloyl-ACP methyl ester carboxylesterase</fullName>
    </submittedName>
</protein>
<evidence type="ECO:0000313" key="2">
    <source>
        <dbReference type="EMBL" id="RAR46730.1"/>
    </source>
</evidence>
<dbReference type="PRINTS" id="PR00111">
    <property type="entry name" value="ABHYDROLASE"/>
</dbReference>
<evidence type="ECO:0000259" key="1">
    <source>
        <dbReference type="Pfam" id="PF00561"/>
    </source>
</evidence>
<comment type="caution">
    <text evidence="2">The sequence shown here is derived from an EMBL/GenBank/DDBJ whole genome shotgun (WGS) entry which is preliminary data.</text>
</comment>
<dbReference type="Gene3D" id="3.40.50.1820">
    <property type="entry name" value="alpha/beta hydrolase"/>
    <property type="match status" value="1"/>
</dbReference>
<evidence type="ECO:0000313" key="3">
    <source>
        <dbReference type="Proteomes" id="UP000249518"/>
    </source>
</evidence>
<sequence length="293" mass="33364">MFIQIGFYISYNLLCQSNFSTPNLETLKPETKNILYKNTKIKYTDTGKGTAVILLHGFLENVGMWNAYVDEFSKKNRIIAIDLLGHGATECLGYIHTMEDQADMVHEVLHELKIRKAIFIGHSMGGYVALAFAELYPDNVKGLVLLNSTSRADSEERKINRDRAILAVKQNYTAFVRMSIANLFIEDNRERLADKIEEVRNEALKTPLQGIVAALEGMKIRNDREVLLHFSPYPILLILGKKDGVLNYEDSLEQIENTKVELVSFPDGHMSHIENEAPLKKILYKFIKNVKNT</sequence>
<feature type="domain" description="AB hydrolase-1" evidence="1">
    <location>
        <begin position="51"/>
        <end position="275"/>
    </location>
</feature>
<dbReference type="Pfam" id="PF00561">
    <property type="entry name" value="Abhydrolase_1"/>
    <property type="match status" value="1"/>
</dbReference>